<dbReference type="GO" id="GO:0004601">
    <property type="term" value="F:peroxidase activity"/>
    <property type="evidence" value="ECO:0007669"/>
    <property type="project" value="UniProtKB-KW"/>
</dbReference>
<reference evidence="10 11" key="1">
    <citation type="journal article" date="2018" name="Evol. Lett.">
        <title>Horizontal gene cluster transfer increased hallucinogenic mushroom diversity.</title>
        <authorList>
            <person name="Reynolds H.T."/>
            <person name="Vijayakumar V."/>
            <person name="Gluck-Thaler E."/>
            <person name="Korotkin H.B."/>
            <person name="Matheny P.B."/>
            <person name="Slot J.C."/>
        </authorList>
    </citation>
    <scope>NUCLEOTIDE SEQUENCE [LARGE SCALE GENOMIC DNA]</scope>
    <source>
        <strain evidence="10 11">2629</strain>
    </source>
</reference>
<dbReference type="Proteomes" id="UP000284842">
    <property type="component" value="Unassembled WGS sequence"/>
</dbReference>
<protein>
    <recommendedName>
        <fullName evidence="7">Peroxidase</fullName>
        <ecNumber evidence="7">1.11.1.-</ecNumber>
    </recommendedName>
</protein>
<dbReference type="GO" id="GO:0042744">
    <property type="term" value="P:hydrogen peroxide catabolic process"/>
    <property type="evidence" value="ECO:0007669"/>
    <property type="project" value="TreeGrafter"/>
</dbReference>
<dbReference type="GO" id="GO:0000302">
    <property type="term" value="P:response to reactive oxygen species"/>
    <property type="evidence" value="ECO:0007669"/>
    <property type="project" value="TreeGrafter"/>
</dbReference>
<keyword evidence="8" id="KW-1133">Transmembrane helix</keyword>
<dbReference type="Pfam" id="PF00141">
    <property type="entry name" value="peroxidase"/>
    <property type="match status" value="2"/>
</dbReference>
<evidence type="ECO:0000256" key="4">
    <source>
        <dbReference type="ARBA" id="ARBA00023002"/>
    </source>
</evidence>
<dbReference type="GO" id="GO:0034599">
    <property type="term" value="P:cellular response to oxidative stress"/>
    <property type="evidence" value="ECO:0007669"/>
    <property type="project" value="InterPro"/>
</dbReference>
<keyword evidence="3" id="KW-0479">Metal-binding</keyword>
<keyword evidence="8" id="KW-0472">Membrane</keyword>
<keyword evidence="2" id="KW-0349">Heme</keyword>
<evidence type="ECO:0000256" key="1">
    <source>
        <dbReference type="ARBA" id="ARBA00022559"/>
    </source>
</evidence>
<accession>A0A409YUS9</accession>
<comment type="similarity">
    <text evidence="6">Belongs to the peroxidase family.</text>
</comment>
<dbReference type="InterPro" id="IPR010255">
    <property type="entry name" value="Haem_peroxidase_sf"/>
</dbReference>
<dbReference type="GO" id="GO:0046872">
    <property type="term" value="F:metal ion binding"/>
    <property type="evidence" value="ECO:0007669"/>
    <property type="project" value="UniProtKB-UniRule"/>
</dbReference>
<dbReference type="STRING" id="181874.A0A409YUS9"/>
<evidence type="ECO:0000256" key="2">
    <source>
        <dbReference type="ARBA" id="ARBA00022617"/>
    </source>
</evidence>
<keyword evidence="11" id="KW-1185">Reference proteome</keyword>
<dbReference type="Gene3D" id="1.10.420.10">
    <property type="entry name" value="Peroxidase, domain 2"/>
    <property type="match status" value="1"/>
</dbReference>
<feature type="transmembrane region" description="Helical" evidence="8">
    <location>
        <begin position="1092"/>
        <end position="1112"/>
    </location>
</feature>
<name>A0A409YUS9_9AGAR</name>
<keyword evidence="8" id="KW-0812">Transmembrane</keyword>
<proteinExistence type="inferred from homology"/>
<feature type="domain" description="Plant heme peroxidase family profile" evidence="9">
    <location>
        <begin position="603"/>
        <end position="694"/>
    </location>
</feature>
<dbReference type="PRINTS" id="PR00458">
    <property type="entry name" value="PEROXIDASE"/>
</dbReference>
<keyword evidence="5" id="KW-0408">Iron</keyword>
<organism evidence="10 11">
    <name type="scientific">Panaeolus cyanescens</name>
    <dbReference type="NCBI Taxonomy" id="181874"/>
    <lineage>
        <taxon>Eukaryota</taxon>
        <taxon>Fungi</taxon>
        <taxon>Dikarya</taxon>
        <taxon>Basidiomycota</taxon>
        <taxon>Agaricomycotina</taxon>
        <taxon>Agaricomycetes</taxon>
        <taxon>Agaricomycetidae</taxon>
        <taxon>Agaricales</taxon>
        <taxon>Agaricineae</taxon>
        <taxon>Galeropsidaceae</taxon>
        <taxon>Panaeolus</taxon>
    </lineage>
</organism>
<gene>
    <name evidence="10" type="ORF">CVT24_011287</name>
</gene>
<dbReference type="Gene3D" id="1.10.520.10">
    <property type="match status" value="2"/>
</dbReference>
<keyword evidence="1 7" id="KW-0575">Peroxidase</keyword>
<dbReference type="SUPFAM" id="SSF48113">
    <property type="entry name" value="Heme-dependent peroxidases"/>
    <property type="match status" value="2"/>
</dbReference>
<feature type="domain" description="Plant heme peroxidase family profile" evidence="9">
    <location>
        <begin position="35"/>
        <end position="133"/>
    </location>
</feature>
<evidence type="ECO:0000313" key="11">
    <source>
        <dbReference type="Proteomes" id="UP000284842"/>
    </source>
</evidence>
<evidence type="ECO:0000256" key="6">
    <source>
        <dbReference type="RuleBase" id="RU004241"/>
    </source>
</evidence>
<evidence type="ECO:0000256" key="7">
    <source>
        <dbReference type="RuleBase" id="RU363051"/>
    </source>
</evidence>
<dbReference type="PANTHER" id="PTHR31356">
    <property type="entry name" value="THYLAKOID LUMENAL 29 KDA PROTEIN, CHLOROPLASTIC-RELATED"/>
    <property type="match status" value="1"/>
</dbReference>
<evidence type="ECO:0000259" key="9">
    <source>
        <dbReference type="PROSITE" id="PS50873"/>
    </source>
</evidence>
<evidence type="ECO:0000256" key="3">
    <source>
        <dbReference type="ARBA" id="ARBA00022723"/>
    </source>
</evidence>
<dbReference type="OrthoDB" id="5985073at2759"/>
<dbReference type="InterPro" id="IPR044831">
    <property type="entry name" value="Ccp1-like"/>
</dbReference>
<comment type="caution">
    <text evidence="10">The sequence shown here is derived from an EMBL/GenBank/DDBJ whole genome shotgun (WGS) entry which is preliminary data.</text>
</comment>
<keyword evidence="4 7" id="KW-0560">Oxidoreductase</keyword>
<dbReference type="EC" id="1.11.1.-" evidence="7"/>
<dbReference type="PROSITE" id="PS50873">
    <property type="entry name" value="PEROXIDASE_4"/>
    <property type="match status" value="2"/>
</dbReference>
<evidence type="ECO:0000313" key="10">
    <source>
        <dbReference type="EMBL" id="PPR06787.1"/>
    </source>
</evidence>
<dbReference type="InParanoid" id="A0A409YUS9"/>
<sequence length="1115" mass="121274">MAKNATFSITDQTGGVDGSIHFELDRAENIGDGLIKTHTEYSGQGSKYISNADVIAIGAAYSAANCGGPLIPIRGGRVDAKEAGKPGVPEPEQDLPTHIEKFRHTLGGVESKDFPTIVDHPSSIPNGESISFSFDNTVTLAFDATVVSQYLDNTTPNPLVVTKNVTMRSDGNVTMKALSDPTVFLERCAILLERMINTVPAGVQLTEPIQLIKEKPHFYTGLVVVNGTLTFATSLRLARSISKPSIPGSRVSLHWCDGYGDNANCQAGFSNRIKGSPGAFTLPSSPYMVGAQREFRIYPFHAPIDPSRSASRFWWEFEQDDNAAPIKVDNNGAQYPLAQDKIFYVTAMSRIINTNNAPNGIQTKAFMVAAPTRVYLNLFDYTYETGRLPGTVTDVTFDLERNSTLPSMPGYTLYSALIEAVTGAGPTFDFHVDADGKTVSLPFQSRSLGSVHPVEHFIVDFGTVEKVPYAGATPTSAAVMVTASVWHLPLLFAWGFILVNRLFLSSLFFSTPCIDAYEWPGDLRYETLERFIYEGVRPDGIGMFGILGNCTLIPRANIQSTTTAATWLRMAYHDSATFNITDQTGGIDGSIHFELDRPENIGDGLKRTQEEYSGHGTKYVSNADVIAIGAAGAVANCGGPLIPIRGGRVDGKVAGNPGVPEPHQDLQTHIEKFRLQGFNATEMIELVACGHTLGGVESKDFPDIVDLRTGSFDFDTVSAPFDNTTAFDTAVVSQYLDGRTQNPLVVGKNVTTQSDLRIFNSDGNVTMRALADPSNFQKRCGILLEKMINTVPAGVKLTEPIDVISAKPHFFTGLHLVDNALTFATSLRLAQPQTDPFVDGSRVSLHWCDRYGDDANCQSGFSNRIKGTSAAFRMAGSPFMVRSEKDFRIYPFHAPIDPARSISRFWWEIEQPSSAESIKVDNEGTKYPLVQDQLVYVTKLSHVNNDVFTNVTGIIGSFSMVVGVRDGIEPSKVYLDIFDYAYTGRTPGSVTNASFDLVHNSSLPAASGYRLYSVAFDIVHGTGATFDFHVEANGKRTSLTLQPISFGSLIPNEQFVVDLGNVERVSYTGPPAAAIPPQDQPISSGVIRSLEYPYFGITTPFLLVLLTSAFLAQIL</sequence>
<dbReference type="EMBL" id="NHTK01000579">
    <property type="protein sequence ID" value="PPR06787.1"/>
    <property type="molecule type" value="Genomic_DNA"/>
</dbReference>
<dbReference type="InterPro" id="IPR002016">
    <property type="entry name" value="Haem_peroxidase"/>
</dbReference>
<dbReference type="AlphaFoldDB" id="A0A409YUS9"/>
<evidence type="ECO:0000256" key="5">
    <source>
        <dbReference type="ARBA" id="ARBA00023004"/>
    </source>
</evidence>
<evidence type="ECO:0000256" key="8">
    <source>
        <dbReference type="SAM" id="Phobius"/>
    </source>
</evidence>
<dbReference type="GO" id="GO:0020037">
    <property type="term" value="F:heme binding"/>
    <property type="evidence" value="ECO:0007669"/>
    <property type="project" value="UniProtKB-UniRule"/>
</dbReference>
<dbReference type="PANTHER" id="PTHR31356:SF53">
    <property type="entry name" value="HEME PEROXIDASE"/>
    <property type="match status" value="1"/>
</dbReference>